<dbReference type="InterPro" id="IPR003439">
    <property type="entry name" value="ABC_transporter-like_ATP-bd"/>
</dbReference>
<protein>
    <submittedName>
        <fullName evidence="5">SkfA peptide export ATP-binding protein SkfE</fullName>
    </submittedName>
</protein>
<dbReference type="GO" id="GO:0016887">
    <property type="term" value="F:ATP hydrolysis activity"/>
    <property type="evidence" value="ECO:0007669"/>
    <property type="project" value="InterPro"/>
</dbReference>
<comment type="caution">
    <text evidence="5">The sequence shown here is derived from an EMBL/GenBank/DDBJ whole genome shotgun (WGS) entry which is preliminary data.</text>
</comment>
<evidence type="ECO:0000256" key="1">
    <source>
        <dbReference type="ARBA" id="ARBA00022448"/>
    </source>
</evidence>
<dbReference type="GO" id="GO:0005524">
    <property type="term" value="F:ATP binding"/>
    <property type="evidence" value="ECO:0007669"/>
    <property type="project" value="UniProtKB-KW"/>
</dbReference>
<keyword evidence="1" id="KW-0813">Transport</keyword>
<evidence type="ECO:0000256" key="3">
    <source>
        <dbReference type="ARBA" id="ARBA00022840"/>
    </source>
</evidence>
<accession>A0A645DG68</accession>
<dbReference type="InterPro" id="IPR051782">
    <property type="entry name" value="ABC_Transporter_VariousFunc"/>
</dbReference>
<dbReference type="Gene3D" id="3.40.50.300">
    <property type="entry name" value="P-loop containing nucleotide triphosphate hydrolases"/>
    <property type="match status" value="1"/>
</dbReference>
<keyword evidence="3 5" id="KW-0067">ATP-binding</keyword>
<proteinExistence type="predicted"/>
<dbReference type="InterPro" id="IPR027417">
    <property type="entry name" value="P-loop_NTPase"/>
</dbReference>
<dbReference type="EMBL" id="VSSQ01035876">
    <property type="protein sequence ID" value="MPM88215.1"/>
    <property type="molecule type" value="Genomic_DNA"/>
</dbReference>
<feature type="domain" description="ABC transporter" evidence="4">
    <location>
        <begin position="4"/>
        <end position="181"/>
    </location>
</feature>
<evidence type="ECO:0000256" key="2">
    <source>
        <dbReference type="ARBA" id="ARBA00022741"/>
    </source>
</evidence>
<organism evidence="5">
    <name type="scientific">bioreactor metagenome</name>
    <dbReference type="NCBI Taxonomy" id="1076179"/>
    <lineage>
        <taxon>unclassified sequences</taxon>
        <taxon>metagenomes</taxon>
        <taxon>ecological metagenomes</taxon>
    </lineage>
</organism>
<evidence type="ECO:0000313" key="5">
    <source>
        <dbReference type="EMBL" id="MPM88215.1"/>
    </source>
</evidence>
<dbReference type="AlphaFoldDB" id="A0A645DG68"/>
<reference evidence="5" key="1">
    <citation type="submission" date="2019-08" db="EMBL/GenBank/DDBJ databases">
        <authorList>
            <person name="Kucharzyk K."/>
            <person name="Murdoch R.W."/>
            <person name="Higgins S."/>
            <person name="Loffler F."/>
        </authorList>
    </citation>
    <scope>NUCLEOTIDE SEQUENCE</scope>
</reference>
<dbReference type="Pfam" id="PF00005">
    <property type="entry name" value="ABC_tran"/>
    <property type="match status" value="1"/>
</dbReference>
<name>A0A645DG68_9ZZZZ</name>
<sequence>MELLEYRHIYKRFGDKQVLEDINISIPRGKIIGLLGKNGQGKTTMIKLANDLLVPDQGIVLVNGQPIGVASKQIIAYLPERTYLDKNLTVAQIIAFFMDFYTDFDQDKARRLLADLDLDSRQRLNKMSKGMQEKVHLVLVMSRDADLYILDEPLGGVDPATRDYILKTILTNFKENASVLL</sequence>
<dbReference type="PROSITE" id="PS50893">
    <property type="entry name" value="ABC_TRANSPORTER_2"/>
    <property type="match status" value="1"/>
</dbReference>
<keyword evidence="2" id="KW-0547">Nucleotide-binding</keyword>
<gene>
    <name evidence="5" type="primary">skfE_7</name>
    <name evidence="5" type="ORF">SDC9_135316</name>
</gene>
<dbReference type="PANTHER" id="PTHR42939:SF1">
    <property type="entry name" value="ABC TRANSPORTER ATP-BINDING PROTEIN ALBC-RELATED"/>
    <property type="match status" value="1"/>
</dbReference>
<dbReference type="PANTHER" id="PTHR42939">
    <property type="entry name" value="ABC TRANSPORTER ATP-BINDING PROTEIN ALBC-RELATED"/>
    <property type="match status" value="1"/>
</dbReference>
<dbReference type="SUPFAM" id="SSF52540">
    <property type="entry name" value="P-loop containing nucleoside triphosphate hydrolases"/>
    <property type="match status" value="1"/>
</dbReference>
<evidence type="ECO:0000259" key="4">
    <source>
        <dbReference type="PROSITE" id="PS50893"/>
    </source>
</evidence>